<reference evidence="1 2" key="1">
    <citation type="submission" date="2019-01" db="EMBL/GenBank/DDBJ databases">
        <title>Complete genome sequence of Bifidobacterium gallinarum CACC 514.</title>
        <authorList>
            <person name="Jung M."/>
        </authorList>
    </citation>
    <scope>NUCLEOTIDE SEQUENCE [LARGE SCALE GENOMIC DNA]</scope>
    <source>
        <strain evidence="1 2">CACC 514</strain>
    </source>
</reference>
<gene>
    <name evidence="1" type="ORF">ESN35_06625</name>
</gene>
<evidence type="ECO:0000313" key="2">
    <source>
        <dbReference type="Proteomes" id="UP000293589"/>
    </source>
</evidence>
<dbReference type="RefSeq" id="WP_129237602.1">
    <property type="nucleotide sequence ID" value="NZ_CP035464.1"/>
</dbReference>
<dbReference type="EMBL" id="CP035464">
    <property type="protein sequence ID" value="QAY33111.1"/>
    <property type="molecule type" value="Genomic_DNA"/>
</dbReference>
<dbReference type="Proteomes" id="UP000293589">
    <property type="component" value="Chromosome"/>
</dbReference>
<evidence type="ECO:0000313" key="1">
    <source>
        <dbReference type="EMBL" id="QAY33111.1"/>
    </source>
</evidence>
<protein>
    <submittedName>
        <fullName evidence="1">Uncharacterized protein</fullName>
    </submittedName>
</protein>
<dbReference type="KEGG" id="bgx:ESN35_06625"/>
<organism evidence="1 2">
    <name type="scientific">Bifidobacterium pullorum subsp. gallinarum</name>
    <dbReference type="NCBI Taxonomy" id="78344"/>
    <lineage>
        <taxon>Bacteria</taxon>
        <taxon>Bacillati</taxon>
        <taxon>Actinomycetota</taxon>
        <taxon>Actinomycetes</taxon>
        <taxon>Bifidobacteriales</taxon>
        <taxon>Bifidobacteriaceae</taxon>
        <taxon>Bifidobacterium</taxon>
    </lineage>
</organism>
<accession>A0A4P6DSY3</accession>
<dbReference type="AlphaFoldDB" id="A0A4P6DSY3"/>
<proteinExistence type="predicted"/>
<sequence>MLDIIHAQIVGNLNGSFSVSREGDAIVVARRGYALPVRFAIENGELVGRAGNTGYLFFHLNPGRFDAGFVGRRAADAAALHLC</sequence>
<name>A0A4P6DSY3_9BIFI</name>